<evidence type="ECO:0000256" key="3">
    <source>
        <dbReference type="PROSITE-ProRule" id="PRU00176"/>
    </source>
</evidence>
<feature type="domain" description="RRM" evidence="5">
    <location>
        <begin position="676"/>
        <end position="754"/>
    </location>
</feature>
<dbReference type="Proteomes" id="UP000659654">
    <property type="component" value="Unassembled WGS sequence"/>
</dbReference>
<feature type="domain" description="RRM" evidence="5">
    <location>
        <begin position="121"/>
        <end position="200"/>
    </location>
</feature>
<feature type="region of interest" description="Disordered" evidence="4">
    <location>
        <begin position="314"/>
        <end position="339"/>
    </location>
</feature>
<dbReference type="CDD" id="cd12362">
    <property type="entry name" value="RRM3_CELF1-6"/>
    <property type="match status" value="2"/>
</dbReference>
<evidence type="ECO:0000313" key="7">
    <source>
        <dbReference type="Proteomes" id="UP000659654"/>
    </source>
</evidence>
<dbReference type="FunFam" id="3.30.70.330:FF:000569">
    <property type="entry name" value="ELAV-Type RNA binding-protein family"/>
    <property type="match status" value="2"/>
</dbReference>
<dbReference type="PANTHER" id="PTHR24012">
    <property type="entry name" value="RNA BINDING PROTEIN"/>
    <property type="match status" value="1"/>
</dbReference>
<keyword evidence="2 3" id="KW-0694">RNA-binding</keyword>
<gene>
    <name evidence="6" type="ORF">BXYJ_LOCUS4855</name>
</gene>
<dbReference type="SMART" id="SM00360">
    <property type="entry name" value="RRM"/>
    <property type="match status" value="4"/>
</dbReference>
<dbReference type="InterPro" id="IPR035979">
    <property type="entry name" value="RBD_domain_sf"/>
</dbReference>
<dbReference type="AlphaFoldDB" id="A0A7I8WXY4"/>
<name>A0A7I8WXY4_BURXY</name>
<protein>
    <submittedName>
        <fullName evidence="6">(pine wood nematode) hypothetical protein</fullName>
    </submittedName>
</protein>
<dbReference type="OrthoDB" id="410044at2759"/>
<dbReference type="Gene3D" id="3.30.70.330">
    <property type="match status" value="4"/>
</dbReference>
<sequence>MTEAETSEHSLNPSDAPTRYTDEDSTLKPDPDTIKMFVGQIPRHWVEKDCLELFTEFGKVYELNVLRDKASQQSRGCCFVTFYKRQDAINAQNALHNIRILPQMNHPVQMKPADVENRNERKLFIGMLSKTMTEDEVREMFKEFGQIEECTVLREDGKSRGCAFVTFVSRSFAHQAIKAMHQSMTCEGCNKPIVVKFADTQRDKENKTKQPSSTSPPAVADQNALLAQLLKSSQNGQNNNIATQLMGINTLLQQPGILNLIGTAPAAQLQLNAMIQQQKVLELLRQNQQTKEQNLNLQQVLMSQTQQQYAQLPSISPQPGIFNGSTSSSTSPQPQYQPSSYDEAALLLQQQKINAYQQLSYNTTAAINPMTAVPAAVSSPLAATAMTASIQPQLNLIAQQQQAQKALIAAAGAVNNGQSKGPDGANLFIYHLPQDFTDANLYQLFHHFGTIISAKVFIDKQTNLSKCFGFISYDNALSAQNAISAMNGFQINQKRLKVQLKRSKGGQPYPTQSGAPAAQLQLNAMIQQQKVLELLRQNQQTKEQNLNLQQVLMSQTQQQYAQLPSISPQPGIFNGSTSSSTSPQPQYQPSSYDEAALLLQQQKINAYQQLSYNTTAAINPMTAVPAAVSSPLAATAMTASIQPQLNLIAQQQQAQKALIAAAGAVNNGQSKGPDGANLFIYHLPQDFTDANLYQLFHHFGTIISAKVFIDKQTNLSKCFGFISYDNALSAQNAISAMNGFQINQKRLKVQLKRSKGGQPYPTQSGGQLTSTS</sequence>
<feature type="domain" description="RRM" evidence="5">
    <location>
        <begin position="425"/>
        <end position="503"/>
    </location>
</feature>
<feature type="domain" description="RRM" evidence="5">
    <location>
        <begin position="34"/>
        <end position="115"/>
    </location>
</feature>
<dbReference type="GO" id="GO:0003723">
    <property type="term" value="F:RNA binding"/>
    <property type="evidence" value="ECO:0007669"/>
    <property type="project" value="UniProtKB-UniRule"/>
</dbReference>
<dbReference type="InterPro" id="IPR012677">
    <property type="entry name" value="Nucleotide-bd_a/b_plait_sf"/>
</dbReference>
<evidence type="ECO:0000256" key="4">
    <source>
        <dbReference type="SAM" id="MobiDB-lite"/>
    </source>
</evidence>
<dbReference type="SUPFAM" id="SSF54928">
    <property type="entry name" value="RNA-binding domain, RBD"/>
    <property type="match status" value="3"/>
</dbReference>
<dbReference type="EMBL" id="CAJFDI010000002">
    <property type="protein sequence ID" value="CAD5217078.1"/>
    <property type="molecule type" value="Genomic_DNA"/>
</dbReference>
<dbReference type="Pfam" id="PF00076">
    <property type="entry name" value="RRM_1"/>
    <property type="match status" value="4"/>
</dbReference>
<evidence type="ECO:0000256" key="2">
    <source>
        <dbReference type="ARBA" id="ARBA00022884"/>
    </source>
</evidence>
<dbReference type="FunFam" id="3.30.70.330:FF:000322">
    <property type="entry name" value="CUGBP Elav-like family member 2"/>
    <property type="match status" value="1"/>
</dbReference>
<keyword evidence="7" id="KW-1185">Reference proteome</keyword>
<reference evidence="6" key="1">
    <citation type="submission" date="2020-09" db="EMBL/GenBank/DDBJ databases">
        <authorList>
            <person name="Kikuchi T."/>
        </authorList>
    </citation>
    <scope>NUCLEOTIDE SEQUENCE</scope>
    <source>
        <strain evidence="6">Ka4C1</strain>
    </source>
</reference>
<feature type="compositionally biased region" description="Low complexity" evidence="4">
    <location>
        <begin position="325"/>
        <end position="339"/>
    </location>
</feature>
<dbReference type="Proteomes" id="UP000582659">
    <property type="component" value="Unassembled WGS sequence"/>
</dbReference>
<proteinExistence type="predicted"/>
<feature type="compositionally biased region" description="Low complexity" evidence="4">
    <location>
        <begin position="576"/>
        <end position="589"/>
    </location>
</feature>
<dbReference type="InterPro" id="IPR000504">
    <property type="entry name" value="RRM_dom"/>
</dbReference>
<evidence type="ECO:0000259" key="5">
    <source>
        <dbReference type="PROSITE" id="PS50102"/>
    </source>
</evidence>
<feature type="compositionally biased region" description="Polar residues" evidence="4">
    <location>
        <begin position="760"/>
        <end position="772"/>
    </location>
</feature>
<feature type="region of interest" description="Disordered" evidence="4">
    <location>
        <begin position="565"/>
        <end position="589"/>
    </location>
</feature>
<dbReference type="SMR" id="A0A7I8WXY4"/>
<dbReference type="FunFam" id="3.30.70.330:FF:000013">
    <property type="entry name" value="CUGBP Elav-like family member 1 isoform 2"/>
    <property type="match status" value="1"/>
</dbReference>
<feature type="region of interest" description="Disordered" evidence="4">
    <location>
        <begin position="751"/>
        <end position="772"/>
    </location>
</feature>
<evidence type="ECO:0000256" key="1">
    <source>
        <dbReference type="ARBA" id="ARBA00022737"/>
    </source>
</evidence>
<evidence type="ECO:0000313" key="6">
    <source>
        <dbReference type="EMBL" id="CAD5217078.1"/>
    </source>
</evidence>
<feature type="region of interest" description="Disordered" evidence="4">
    <location>
        <begin position="1"/>
        <end position="31"/>
    </location>
</feature>
<comment type="caution">
    <text evidence="6">The sequence shown here is derived from an EMBL/GenBank/DDBJ whole genome shotgun (WGS) entry which is preliminary data.</text>
</comment>
<dbReference type="EMBL" id="CAJFCV020000002">
    <property type="protein sequence ID" value="CAG9100439.1"/>
    <property type="molecule type" value="Genomic_DNA"/>
</dbReference>
<organism evidence="6 7">
    <name type="scientific">Bursaphelenchus xylophilus</name>
    <name type="common">Pinewood nematode worm</name>
    <name type="synonym">Aphelenchoides xylophilus</name>
    <dbReference type="NCBI Taxonomy" id="6326"/>
    <lineage>
        <taxon>Eukaryota</taxon>
        <taxon>Metazoa</taxon>
        <taxon>Ecdysozoa</taxon>
        <taxon>Nematoda</taxon>
        <taxon>Chromadorea</taxon>
        <taxon>Rhabditida</taxon>
        <taxon>Tylenchina</taxon>
        <taxon>Tylenchomorpha</taxon>
        <taxon>Aphelenchoidea</taxon>
        <taxon>Aphelenchoididae</taxon>
        <taxon>Bursaphelenchus</taxon>
    </lineage>
</organism>
<feature type="compositionally biased region" description="Basic and acidic residues" evidence="4">
    <location>
        <begin position="20"/>
        <end position="31"/>
    </location>
</feature>
<keyword evidence="1" id="KW-0677">Repeat</keyword>
<accession>A0A7I8WXY4</accession>
<dbReference type="PROSITE" id="PS50102">
    <property type="entry name" value="RRM"/>
    <property type="match status" value="4"/>
</dbReference>